<gene>
    <name evidence="2" type="ORF">CDD80_1169</name>
</gene>
<evidence type="ECO:0000313" key="2">
    <source>
        <dbReference type="EMBL" id="PHH63875.1"/>
    </source>
</evidence>
<dbReference type="OrthoDB" id="771136at2759"/>
<name>A0A2C5Y321_9HYPO</name>
<dbReference type="Proteomes" id="UP000226431">
    <property type="component" value="Unassembled WGS sequence"/>
</dbReference>
<accession>A0A2C5Y321</accession>
<organism evidence="2 3">
    <name type="scientific">Ophiocordyceps camponoti-rufipedis</name>
    <dbReference type="NCBI Taxonomy" id="2004952"/>
    <lineage>
        <taxon>Eukaryota</taxon>
        <taxon>Fungi</taxon>
        <taxon>Dikarya</taxon>
        <taxon>Ascomycota</taxon>
        <taxon>Pezizomycotina</taxon>
        <taxon>Sordariomycetes</taxon>
        <taxon>Hypocreomycetidae</taxon>
        <taxon>Hypocreales</taxon>
        <taxon>Ophiocordycipitaceae</taxon>
        <taxon>Ophiocordyceps</taxon>
    </lineage>
</organism>
<comment type="caution">
    <text evidence="2">The sequence shown here is derived from an EMBL/GenBank/DDBJ whole genome shotgun (WGS) entry which is preliminary data.</text>
</comment>
<dbReference type="EMBL" id="NJES01001448">
    <property type="protein sequence ID" value="PHH63875.1"/>
    <property type="molecule type" value="Genomic_DNA"/>
</dbReference>
<feature type="region of interest" description="Disordered" evidence="1">
    <location>
        <begin position="165"/>
        <end position="204"/>
    </location>
</feature>
<reference evidence="2 3" key="1">
    <citation type="submission" date="2017-06" db="EMBL/GenBank/DDBJ databases">
        <title>Ant-infecting Ophiocordyceps genomes reveal a high diversity of potential behavioral manipulation genes and a possible major role for enterotoxins.</title>
        <authorList>
            <person name="De Bekker C."/>
            <person name="Evans H.C."/>
            <person name="Brachmann A."/>
            <person name="Hughes D.P."/>
        </authorList>
    </citation>
    <scope>NUCLEOTIDE SEQUENCE [LARGE SCALE GENOMIC DNA]</scope>
    <source>
        <strain evidence="2 3">Map16</strain>
    </source>
</reference>
<feature type="compositionally biased region" description="Pro residues" evidence="1">
    <location>
        <begin position="185"/>
        <end position="197"/>
    </location>
</feature>
<evidence type="ECO:0000313" key="3">
    <source>
        <dbReference type="Proteomes" id="UP000226431"/>
    </source>
</evidence>
<keyword evidence="3" id="KW-1185">Reference proteome</keyword>
<dbReference type="AlphaFoldDB" id="A0A2C5Y321"/>
<protein>
    <submittedName>
        <fullName evidence="2">Uncharacterized protein</fullName>
    </submittedName>
</protein>
<sequence>MSHSHTFLRAAYVVYDWDNRNIHLAPSHDCGSRLIPIGAGPDAVPSVPGESALTSAPSSSCPGCVPWVVSTTRTHSVLNCPGSGPCGLSTELLASTAFLVPESTATWTVPRTHTCIRGESGCVPGQKVTSTFTITVRPVTTAPAPTPVPGCHDCRMPPPVPRAVPVSPAFDMSSSGPEATSAPPARVPSPPSQPPPEATGQTTAGAASRSVSLVAVAVAVLAFVSV</sequence>
<evidence type="ECO:0000256" key="1">
    <source>
        <dbReference type="SAM" id="MobiDB-lite"/>
    </source>
</evidence>
<proteinExistence type="predicted"/>
<dbReference type="STRING" id="2004952.A0A2C5Y321"/>